<evidence type="ECO:0000256" key="1">
    <source>
        <dbReference type="SAM" id="MobiDB-lite"/>
    </source>
</evidence>
<feature type="compositionally biased region" description="Basic and acidic residues" evidence="1">
    <location>
        <begin position="70"/>
        <end position="82"/>
    </location>
</feature>
<accession>A0ABS5L8D8</accession>
<dbReference type="Proteomes" id="UP000730482">
    <property type="component" value="Unassembled WGS sequence"/>
</dbReference>
<protein>
    <submittedName>
        <fullName evidence="2">Uncharacterized protein</fullName>
    </submittedName>
</protein>
<reference evidence="2 3" key="1">
    <citation type="submission" date="2020-02" db="EMBL/GenBank/DDBJ databases">
        <title>Acidophilic actinobacteria isolated from forest soil.</title>
        <authorList>
            <person name="Golinska P."/>
        </authorList>
    </citation>
    <scope>NUCLEOTIDE SEQUENCE [LARGE SCALE GENOMIC DNA]</scope>
    <source>
        <strain evidence="2 3">NL8</strain>
    </source>
</reference>
<evidence type="ECO:0000313" key="2">
    <source>
        <dbReference type="EMBL" id="MBS2554608.1"/>
    </source>
</evidence>
<feature type="compositionally biased region" description="Low complexity" evidence="1">
    <location>
        <begin position="159"/>
        <end position="174"/>
    </location>
</feature>
<sequence>MVGALKQGLAGTGVTSFSAVVRRGEVLSQITAPHGIGFLDLVFGDQQDTTTTTGHDTPQALPDGSIVYSDESRGSDDGRNPDHLAVTLVRPDGTRLVAVETNAPSEKGPATPGAPMPLTARQISTLLDSPVWDAAILAAVADAPDPTSVATDSTDPTNAAGDPAAAIVPATPPS</sequence>
<feature type="compositionally biased region" description="Polar residues" evidence="1">
    <location>
        <begin position="148"/>
        <end position="157"/>
    </location>
</feature>
<feature type="region of interest" description="Disordered" evidence="1">
    <location>
        <begin position="142"/>
        <end position="174"/>
    </location>
</feature>
<name>A0ABS5L8D8_9ACTN</name>
<gene>
    <name evidence="2" type="ORF">KGQ19_47915</name>
</gene>
<evidence type="ECO:0000313" key="3">
    <source>
        <dbReference type="Proteomes" id="UP000730482"/>
    </source>
</evidence>
<feature type="region of interest" description="Disordered" evidence="1">
    <location>
        <begin position="49"/>
        <end position="82"/>
    </location>
</feature>
<keyword evidence="3" id="KW-1185">Reference proteome</keyword>
<dbReference type="EMBL" id="JAAFYZ010000415">
    <property type="protein sequence ID" value="MBS2554608.1"/>
    <property type="molecule type" value="Genomic_DNA"/>
</dbReference>
<organism evidence="2 3">
    <name type="scientific">Catenulispora pinistramenti</name>
    <dbReference type="NCBI Taxonomy" id="2705254"/>
    <lineage>
        <taxon>Bacteria</taxon>
        <taxon>Bacillati</taxon>
        <taxon>Actinomycetota</taxon>
        <taxon>Actinomycetes</taxon>
        <taxon>Catenulisporales</taxon>
        <taxon>Catenulisporaceae</taxon>
        <taxon>Catenulispora</taxon>
    </lineage>
</organism>
<dbReference type="RefSeq" id="WP_212022218.1">
    <property type="nucleotide sequence ID" value="NZ_JAAFYZ010000415.1"/>
</dbReference>
<proteinExistence type="predicted"/>
<comment type="caution">
    <text evidence="2">The sequence shown here is derived from an EMBL/GenBank/DDBJ whole genome shotgun (WGS) entry which is preliminary data.</text>
</comment>